<evidence type="ECO:0000313" key="9">
    <source>
        <dbReference type="Proteomes" id="UP001211907"/>
    </source>
</evidence>
<evidence type="ECO:0000259" key="7">
    <source>
        <dbReference type="Pfam" id="PF13676"/>
    </source>
</evidence>
<dbReference type="SUPFAM" id="SSF51905">
    <property type="entry name" value="FAD/NAD(P)-binding domain"/>
    <property type="match status" value="1"/>
</dbReference>
<dbReference type="GO" id="GO:0071949">
    <property type="term" value="F:FAD binding"/>
    <property type="evidence" value="ECO:0007669"/>
    <property type="project" value="InterPro"/>
</dbReference>
<dbReference type="GO" id="GO:0004497">
    <property type="term" value="F:monooxygenase activity"/>
    <property type="evidence" value="ECO:0007669"/>
    <property type="project" value="UniProtKB-KW"/>
</dbReference>
<keyword evidence="4" id="KW-0560">Oxidoreductase</keyword>
<dbReference type="GO" id="GO:0007165">
    <property type="term" value="P:signal transduction"/>
    <property type="evidence" value="ECO:0007669"/>
    <property type="project" value="InterPro"/>
</dbReference>
<dbReference type="InterPro" id="IPR035897">
    <property type="entry name" value="Toll_tir_struct_dom_sf"/>
</dbReference>
<dbReference type="PANTHER" id="PTHR13789">
    <property type="entry name" value="MONOOXYGENASE"/>
    <property type="match status" value="1"/>
</dbReference>
<dbReference type="InterPro" id="IPR050493">
    <property type="entry name" value="FAD-dep_Monooxygenase_BioMet"/>
</dbReference>
<dbReference type="InterPro" id="IPR000157">
    <property type="entry name" value="TIR_dom"/>
</dbReference>
<keyword evidence="2" id="KW-0285">Flavoprotein</keyword>
<reference evidence="8" key="1">
    <citation type="submission" date="2020-05" db="EMBL/GenBank/DDBJ databases">
        <title>Phylogenomic resolution of chytrid fungi.</title>
        <authorList>
            <person name="Stajich J.E."/>
            <person name="Amses K."/>
            <person name="Simmons R."/>
            <person name="Seto K."/>
            <person name="Myers J."/>
            <person name="Bonds A."/>
            <person name="Quandt C.A."/>
            <person name="Barry K."/>
            <person name="Liu P."/>
            <person name="Grigoriev I."/>
            <person name="Longcore J.E."/>
            <person name="James T.Y."/>
        </authorList>
    </citation>
    <scope>NUCLEOTIDE SEQUENCE</scope>
    <source>
        <strain evidence="8">JEL0513</strain>
    </source>
</reference>
<dbReference type="Gene3D" id="3.40.50.10140">
    <property type="entry name" value="Toll/interleukin-1 receptor homology (TIR) domain"/>
    <property type="match status" value="1"/>
</dbReference>
<dbReference type="Gene3D" id="3.50.50.60">
    <property type="entry name" value="FAD/NAD(P)-binding domain"/>
    <property type="match status" value="1"/>
</dbReference>
<evidence type="ECO:0000256" key="4">
    <source>
        <dbReference type="ARBA" id="ARBA00023002"/>
    </source>
</evidence>
<organism evidence="8 9">
    <name type="scientific">Physocladia obscura</name>
    <dbReference type="NCBI Taxonomy" id="109957"/>
    <lineage>
        <taxon>Eukaryota</taxon>
        <taxon>Fungi</taxon>
        <taxon>Fungi incertae sedis</taxon>
        <taxon>Chytridiomycota</taxon>
        <taxon>Chytridiomycota incertae sedis</taxon>
        <taxon>Chytridiomycetes</taxon>
        <taxon>Chytridiales</taxon>
        <taxon>Chytriomycetaceae</taxon>
        <taxon>Physocladia</taxon>
    </lineage>
</organism>
<dbReference type="InterPro" id="IPR002938">
    <property type="entry name" value="FAD-bd"/>
</dbReference>
<dbReference type="Pfam" id="PF01494">
    <property type="entry name" value="FAD_binding_3"/>
    <property type="match status" value="2"/>
</dbReference>
<dbReference type="PRINTS" id="PR00420">
    <property type="entry name" value="RNGMNOXGNASE"/>
</dbReference>
<sequence length="866" mass="96080">MTQKSTILVIGAGPVGAATAYGLKKHGHNVTLVDRFDVTAAVKAALASGTTTVDVQFGEVQGGAVDLSMNGYRALKSLGLYDDLMAQPHTDILHLMMHKMNGDDPIEHFNTRAKNSLGYFLRETIHGVVARACNKSGVPILTAKKLVGLVQTADNVTAKFADGSTIVADLVIGADGIHSVTRQLTFPEHPNPQFYWVGYIGVFERGAIYDGKKLELDKDIGLYTDAVAGRNIFTGHTSENRGAWYLLQTRDKPNDIDPNETWKPVSDLPKESKQLADIVQEWGAPENLVRCIRHSLRLTPVNVYDLPDLPSFHKGRVLLVGDAAHGTLPAIGQGMNTGLEDAATVSDLFAEFSPNEYETIFTLFDEIRIGRARKVCRESRSIGNQLKVSSRVQAVIGRFVMKTVFSIFSVFGVADGFVNYDYRTDFELVISKYKAQNMAKRLDIPCGYVSIKCEFENELCVLESDLTLKKLIDNVKSENSVAKVFPVPKTLKEFSLLSFSAPSTTVTPKPLHSLSEKPPITVEVFTDSWDSKPKVQYIKEQLMKRFKLNVWMDDEIMRGDIYIAMSEAIEKSKVVTIFLNSKYQASINCNLDLKYALDRKKKITAVRDFQSGEEAKGPVYFMTSGLLYSELSGKNPGSPDFEKQLLILHTNIITFLNQSAESATIPAPLASYLVSEKDELKSWLTVDFKSDIAGFSSVFVEGTRGWAINVVNQWLQRKKTDTGHMLWLNGGAGLEKSMIAWLTSKHLPKTHSLGSDIAQKIPEFKNHLKTWVQNDNHEDLSGNISILADARNAFNTLIVNGLNNLSRRPDTKFLIIIDALDECAKQGDESRKCILAVIKEDCTFPALLTYLSLAVPKSTFLRLCNP</sequence>
<evidence type="ECO:0000256" key="3">
    <source>
        <dbReference type="ARBA" id="ARBA00022827"/>
    </source>
</evidence>
<dbReference type="EMBL" id="JADGJH010000846">
    <property type="protein sequence ID" value="KAJ3121916.1"/>
    <property type="molecule type" value="Genomic_DNA"/>
</dbReference>
<evidence type="ECO:0008006" key="10">
    <source>
        <dbReference type="Google" id="ProtNLM"/>
    </source>
</evidence>
<keyword evidence="3" id="KW-0274">FAD</keyword>
<evidence type="ECO:0000259" key="6">
    <source>
        <dbReference type="Pfam" id="PF01494"/>
    </source>
</evidence>
<evidence type="ECO:0000256" key="1">
    <source>
        <dbReference type="ARBA" id="ARBA00007992"/>
    </source>
</evidence>
<gene>
    <name evidence="8" type="ORF">HK100_012189</name>
</gene>
<dbReference type="SUPFAM" id="SSF52200">
    <property type="entry name" value="Toll/Interleukin receptor TIR domain"/>
    <property type="match status" value="1"/>
</dbReference>
<proteinExistence type="inferred from homology"/>
<feature type="domain" description="FAD-binding" evidence="6">
    <location>
        <begin position="6"/>
        <end position="183"/>
    </location>
</feature>
<name>A0AAD5T662_9FUNG</name>
<dbReference type="Proteomes" id="UP001211907">
    <property type="component" value="Unassembled WGS sequence"/>
</dbReference>
<dbReference type="AlphaFoldDB" id="A0AAD5T662"/>
<dbReference type="Pfam" id="PF13676">
    <property type="entry name" value="TIR_2"/>
    <property type="match status" value="1"/>
</dbReference>
<feature type="domain" description="TIR" evidence="7">
    <location>
        <begin position="528"/>
        <end position="632"/>
    </location>
</feature>
<comment type="similarity">
    <text evidence="1">Belongs to the paxM FAD-dependent monooxygenase family.</text>
</comment>
<evidence type="ECO:0000313" key="8">
    <source>
        <dbReference type="EMBL" id="KAJ3121916.1"/>
    </source>
</evidence>
<accession>A0AAD5T662</accession>
<feature type="domain" description="FAD-binding" evidence="6">
    <location>
        <begin position="311"/>
        <end position="352"/>
    </location>
</feature>
<comment type="caution">
    <text evidence="8">The sequence shown here is derived from an EMBL/GenBank/DDBJ whole genome shotgun (WGS) entry which is preliminary data.</text>
</comment>
<dbReference type="InterPro" id="IPR036188">
    <property type="entry name" value="FAD/NAD-bd_sf"/>
</dbReference>
<evidence type="ECO:0000256" key="2">
    <source>
        <dbReference type="ARBA" id="ARBA00022630"/>
    </source>
</evidence>
<evidence type="ECO:0000256" key="5">
    <source>
        <dbReference type="ARBA" id="ARBA00023033"/>
    </source>
</evidence>
<keyword evidence="5" id="KW-0503">Monooxygenase</keyword>
<keyword evidence="9" id="KW-1185">Reference proteome</keyword>
<protein>
    <recommendedName>
        <fullName evidence="10">TIR domain-containing protein</fullName>
    </recommendedName>
</protein>
<dbReference type="PANTHER" id="PTHR13789:SF309">
    <property type="entry name" value="PUTATIVE (AFU_ORTHOLOGUE AFUA_6G14510)-RELATED"/>
    <property type="match status" value="1"/>
</dbReference>